<dbReference type="PANTHER" id="PTHR31299">
    <property type="entry name" value="ESTERASE, PUTATIVE (AFU_ORTHOLOGUE AFUA_1G05850)-RELATED"/>
    <property type="match status" value="1"/>
</dbReference>
<organism evidence="2 3">
    <name type="scientific">Hymenobacter rigui</name>
    <dbReference type="NCBI Taxonomy" id="334424"/>
    <lineage>
        <taxon>Bacteria</taxon>
        <taxon>Pseudomonadati</taxon>
        <taxon>Bacteroidota</taxon>
        <taxon>Cytophagia</taxon>
        <taxon>Cytophagales</taxon>
        <taxon>Hymenobacteraceae</taxon>
        <taxon>Hymenobacter</taxon>
    </lineage>
</organism>
<dbReference type="OrthoDB" id="9810066at2"/>
<dbReference type="Proteomes" id="UP000273500">
    <property type="component" value="Unassembled WGS sequence"/>
</dbReference>
<dbReference type="Pfam" id="PF05139">
    <property type="entry name" value="Erythro_esteras"/>
    <property type="match status" value="1"/>
</dbReference>
<keyword evidence="1" id="KW-0732">Signal</keyword>
<dbReference type="InterPro" id="IPR007815">
    <property type="entry name" value="Emycin_Estase"/>
</dbReference>
<protein>
    <recommendedName>
        <fullName evidence="4">Erythromycin esterase family protein</fullName>
    </recommendedName>
</protein>
<dbReference type="RefSeq" id="WP_125417561.1">
    <property type="nucleotide sequence ID" value="NZ_RWIT01000001.1"/>
</dbReference>
<name>A0A3R9MQD6_9BACT</name>
<dbReference type="Gene3D" id="3.40.1660.10">
    <property type="entry name" value="EreA-like (biosynthetic domain)"/>
    <property type="match status" value="2"/>
</dbReference>
<dbReference type="SUPFAM" id="SSF159501">
    <property type="entry name" value="EreA/ChaN-like"/>
    <property type="match status" value="1"/>
</dbReference>
<dbReference type="Gene3D" id="2.60.40.1120">
    <property type="entry name" value="Carboxypeptidase-like, regulatory domain"/>
    <property type="match status" value="1"/>
</dbReference>
<comment type="caution">
    <text evidence="2">The sequence shown here is derived from an EMBL/GenBank/DDBJ whole genome shotgun (WGS) entry which is preliminary data.</text>
</comment>
<dbReference type="InterPro" id="IPR008969">
    <property type="entry name" value="CarboxyPept-like_regulatory"/>
</dbReference>
<evidence type="ECO:0000313" key="3">
    <source>
        <dbReference type="Proteomes" id="UP000273500"/>
    </source>
</evidence>
<dbReference type="InterPro" id="IPR052036">
    <property type="entry name" value="Hydrolase/PRTase-associated"/>
</dbReference>
<feature type="signal peptide" evidence="1">
    <location>
        <begin position="1"/>
        <end position="22"/>
    </location>
</feature>
<dbReference type="CDD" id="cd14728">
    <property type="entry name" value="Ere-like"/>
    <property type="match status" value="1"/>
</dbReference>
<evidence type="ECO:0000256" key="1">
    <source>
        <dbReference type="SAM" id="SignalP"/>
    </source>
</evidence>
<dbReference type="PANTHER" id="PTHR31299:SF0">
    <property type="entry name" value="ESTERASE, PUTATIVE (AFU_ORTHOLOGUE AFUA_1G05850)-RELATED"/>
    <property type="match status" value="1"/>
</dbReference>
<dbReference type="SUPFAM" id="SSF49464">
    <property type="entry name" value="Carboxypeptidase regulatory domain-like"/>
    <property type="match status" value="1"/>
</dbReference>
<accession>A0A3R9MQD6</accession>
<gene>
    <name evidence="2" type="ORF">EI291_01855</name>
</gene>
<dbReference type="AlphaFoldDB" id="A0A3R9MQD6"/>
<keyword evidence="3" id="KW-1185">Reference proteome</keyword>
<dbReference type="EMBL" id="RWIT01000001">
    <property type="protein sequence ID" value="RSK51084.1"/>
    <property type="molecule type" value="Genomic_DNA"/>
</dbReference>
<dbReference type="GO" id="GO:0046677">
    <property type="term" value="P:response to antibiotic"/>
    <property type="evidence" value="ECO:0007669"/>
    <property type="project" value="InterPro"/>
</dbReference>
<dbReference type="Pfam" id="PF13715">
    <property type="entry name" value="CarbopepD_reg_2"/>
    <property type="match status" value="1"/>
</dbReference>
<sequence length="853" mass="93496">MFSIRVLALAGLLSVLAGPMLAQNAPSAAAANVPFKTHPVRSINPADTDFADLEFLRQEIGGARVVMLGEPTHGVGTATEAKIRLIRFLKEKMGFTTVAFESGLYPLDRAERAMQAGTPVAEAINASVYPVWTETREFQALLPLLGKGQLHVAGFDSQVGWGHDDLLGDLEAFLKPEKGSSDIAYDYLDECISTMGEHNIFPPSHQLVVFKLQLGKARKILDKVAAGPDARRREQAAFWQQQLRSIQALAQDYSTNDPAAKDSATFKAADSNARDAQMADNLLWYLRRHPQEKVICWGAIGHLSNTTAGLDEGELKNFRPMGQAVKAALGEDAVYTLSTIAGSGTHGFGYWGKHKTVPSPAPGTLEAELLAQGQEYSFVSLKHDAPGRRLTTYAFEFTPISGPWSEAIDGLLYLKTIAPPKPALATAAPPTEAAAAAPPAVLGRQHANTRPAAGKAGAALLLSGTVLDRKTGQPVPFTTVAVPARSAGTITDAQGRFRLEARSGELVQISSIGYEPTTLTAQNTSALNVRLVSAAFALADVRVSAQSQDPKRIMQKVIKAIEKNYEQQDYTQQLYAHRRVTGFDTVRHEIEYTGREWVPTGYHHWAGGFLMLEKRPALRLQEKRVIAGSADSPAYREPGYGFSGGFDPVRISPLFKTGTVGKFRLQLDSIEQRGADTYYVISFAAKRASHRTTGLGFEAGYSGKVYVRQQDYAVVRYESLWQHDTAEVNAIAHKYYGTKSRIRYYFTSVYQDHRATHVVTYQQASNGRYYAAASIAQAIEVGHTLGRKPFYNQKTCDIYYAPPVLMEVVELETLKEHPELYGSGAKVPYHPEFWQTYQRPVPAEAAPVLEATK</sequence>
<proteinExistence type="predicted"/>
<reference evidence="2 3" key="1">
    <citation type="submission" date="2018-12" db="EMBL/GenBank/DDBJ databases">
        <authorList>
            <person name="Feng G."/>
            <person name="Zhu H."/>
        </authorList>
    </citation>
    <scope>NUCLEOTIDE SEQUENCE [LARGE SCALE GENOMIC DNA]</scope>
    <source>
        <strain evidence="2 3">KCTC 12533</strain>
    </source>
</reference>
<feature type="chain" id="PRO_5018586761" description="Erythromycin esterase family protein" evidence="1">
    <location>
        <begin position="23"/>
        <end position="853"/>
    </location>
</feature>
<evidence type="ECO:0008006" key="4">
    <source>
        <dbReference type="Google" id="ProtNLM"/>
    </source>
</evidence>
<evidence type="ECO:0000313" key="2">
    <source>
        <dbReference type="EMBL" id="RSK51084.1"/>
    </source>
</evidence>